<sequence>MQTSKELLSRAQALSKLGMLPYALFEPRYAHEGIGAALAVRAVLYFKGGYTSGKRQAIAAMFDAYLALARQATARKDMAPITWLWFNEKRVSRFENAPSLWKLEKKTGENEGFDACYVGGETARDASYFEFTTFCLEKFQADLGTRGLDVSVFSLPAPFVRENPAEFVSLFQTMATALDAVHGRAGLAINLSPTGRTENESSEYYLARRLGLGVDIGNPIAMEVRDLTGSIKTVDWLTLIDKAMLGRVGGVEALKSELPKDWFDLVPCAQGWMIRAGVTPEASAGHEDPAMSAPPAYVVLNAALRPLVAETVSILQHGTINGDTSVYNSVTSSNAWLRRFDVSAEQLLAAKAAVLDTPRLPSP</sequence>
<dbReference type="RefSeq" id="WP_096750416.1">
    <property type="nucleotide sequence ID" value="NZ_CADEPO010000014.1"/>
</dbReference>
<protein>
    <submittedName>
        <fullName evidence="1">DUF3396 domain-containing protein</fullName>
    </submittedName>
</protein>
<dbReference type="EMBL" id="PDDY01000004">
    <property type="protein sequence ID" value="PEH37433.1"/>
    <property type="molecule type" value="Genomic_DNA"/>
</dbReference>
<gene>
    <name evidence="1" type="ORF">CRM94_23120</name>
</gene>
<dbReference type="InterPro" id="IPR021815">
    <property type="entry name" value="TsiV"/>
</dbReference>
<evidence type="ECO:0000313" key="2">
    <source>
        <dbReference type="Proteomes" id="UP000220629"/>
    </source>
</evidence>
<dbReference type="Pfam" id="PF11876">
    <property type="entry name" value="TsiV"/>
    <property type="match status" value="1"/>
</dbReference>
<organism evidence="1 2">
    <name type="scientific">Burkholderia gladioli</name>
    <name type="common">Pseudomonas marginata</name>
    <name type="synonym">Phytomonas marginata</name>
    <dbReference type="NCBI Taxonomy" id="28095"/>
    <lineage>
        <taxon>Bacteria</taxon>
        <taxon>Pseudomonadati</taxon>
        <taxon>Pseudomonadota</taxon>
        <taxon>Betaproteobacteria</taxon>
        <taxon>Burkholderiales</taxon>
        <taxon>Burkholderiaceae</taxon>
        <taxon>Burkholderia</taxon>
    </lineage>
</organism>
<name>A0A2A7S1R6_BURGA</name>
<comment type="caution">
    <text evidence="1">The sequence shown here is derived from an EMBL/GenBank/DDBJ whole genome shotgun (WGS) entry which is preliminary data.</text>
</comment>
<evidence type="ECO:0000313" key="1">
    <source>
        <dbReference type="EMBL" id="PEH37433.1"/>
    </source>
</evidence>
<dbReference type="AlphaFoldDB" id="A0A2A7S1R6"/>
<dbReference type="Proteomes" id="UP000220629">
    <property type="component" value="Unassembled WGS sequence"/>
</dbReference>
<proteinExistence type="predicted"/>
<reference evidence="2" key="1">
    <citation type="submission" date="2017-09" db="EMBL/GenBank/DDBJ databases">
        <title>FDA dAtabase for Regulatory Grade micrObial Sequences (FDA-ARGOS): Supporting development and validation of Infectious Disease Dx tests.</title>
        <authorList>
            <person name="Minogue T."/>
            <person name="Wolcott M."/>
            <person name="Wasieloski L."/>
            <person name="Aguilar W."/>
            <person name="Moore D."/>
            <person name="Tallon L."/>
            <person name="Sadzewicz L."/>
            <person name="Ott S."/>
            <person name="Zhao X."/>
            <person name="Nagaraj S."/>
            <person name="Vavikolanu K."/>
            <person name="Aluvathingal J."/>
            <person name="Nadendla S."/>
            <person name="Sichtig H."/>
        </authorList>
    </citation>
    <scope>NUCLEOTIDE SEQUENCE [LARGE SCALE GENOMIC DNA]</scope>
    <source>
        <strain evidence="2">FDAARGOS_390</strain>
    </source>
</reference>
<accession>A0A2A7S1R6</accession>